<accession>A0A6N6VSM0</accession>
<dbReference type="RefSeq" id="WP_153420521.1">
    <property type="nucleotide sequence ID" value="NZ_WFLM01000003.1"/>
</dbReference>
<dbReference type="Proteomes" id="UP000437748">
    <property type="component" value="Unassembled WGS sequence"/>
</dbReference>
<evidence type="ECO:0000313" key="2">
    <source>
        <dbReference type="Proteomes" id="UP000437748"/>
    </source>
</evidence>
<organism evidence="1 2">
    <name type="scientific">Silvanigrella paludirubra</name>
    <dbReference type="NCBI Taxonomy" id="2499159"/>
    <lineage>
        <taxon>Bacteria</taxon>
        <taxon>Pseudomonadati</taxon>
        <taxon>Bdellovibrionota</taxon>
        <taxon>Oligoflexia</taxon>
        <taxon>Silvanigrellales</taxon>
        <taxon>Silvanigrellaceae</taxon>
        <taxon>Silvanigrella</taxon>
    </lineage>
</organism>
<comment type="caution">
    <text evidence="1">The sequence shown here is derived from an EMBL/GenBank/DDBJ whole genome shotgun (WGS) entry which is preliminary data.</text>
</comment>
<keyword evidence="2" id="KW-1185">Reference proteome</keyword>
<name>A0A6N6VSM0_9BACT</name>
<gene>
    <name evidence="1" type="ORF">GCL60_09715</name>
</gene>
<dbReference type="EMBL" id="WFLM01000003">
    <property type="protein sequence ID" value="KAB8039122.1"/>
    <property type="molecule type" value="Genomic_DNA"/>
</dbReference>
<evidence type="ECO:0000313" key="1">
    <source>
        <dbReference type="EMBL" id="KAB8039122.1"/>
    </source>
</evidence>
<protein>
    <submittedName>
        <fullName evidence="1">Uncharacterized protein</fullName>
    </submittedName>
</protein>
<reference evidence="1 2" key="1">
    <citation type="submission" date="2019-10" db="EMBL/GenBank/DDBJ databases">
        <title>New species of Slilvanegrellaceae.</title>
        <authorList>
            <person name="Pitt A."/>
            <person name="Hahn M.W."/>
        </authorList>
    </citation>
    <scope>NUCLEOTIDE SEQUENCE [LARGE SCALE GENOMIC DNA]</scope>
    <source>
        <strain evidence="1 2">SP-Ram-0.45-NSY-1</strain>
    </source>
</reference>
<proteinExistence type="predicted"/>
<dbReference type="AlphaFoldDB" id="A0A6N6VSM0"/>
<sequence length="401" mass="46245">MNTENFISKSHIIRNNDVYLDKSSLIKDIFLSNKTYYFSSGGFSDIIEMIDLFKIKGFRRLILQNHLEIHFDPFSVALPEASSVFIKNKSGCKHKFKFIFIRPHNREKWIEEKIRLKIIQNFNSTFFKKHGNFIINSIKGLDNTNPNFIHIKNQINYCIDDIKKDLEILKLCIIKNLNKKINLHSLYINIDNIGNGEIEFSSNLNMLVNSEHEAHQIIQRAISDISSINSSICYRKYFNAISEYNEYHVDLINKKYQNILLLNSIPTSNSNFSNAIVNLANLPDFSTIKYIDIKKLIALKKSNKYTDIINRLSTAKTNNDINDIRAEINSISSKLASIYKNPVTKMLRTFVPTIMGLSSNNIVQTAATILGVTDSLLIDTMIKENKMHSFIKKEIPNLISY</sequence>